<evidence type="ECO:0000259" key="14">
    <source>
        <dbReference type="Pfam" id="PF13735"/>
    </source>
</evidence>
<evidence type="ECO:0000256" key="9">
    <source>
        <dbReference type="ARBA" id="ARBA00022842"/>
    </source>
</evidence>
<evidence type="ECO:0000256" key="5">
    <source>
        <dbReference type="ARBA" id="ARBA00022694"/>
    </source>
</evidence>
<dbReference type="Pfam" id="PF01743">
    <property type="entry name" value="PolyA_pol"/>
    <property type="match status" value="1"/>
</dbReference>
<keyword evidence="9" id="KW-0460">Magnesium</keyword>
<feature type="domain" description="CCA-adding enzyme C-terminal" evidence="14">
    <location>
        <begin position="263"/>
        <end position="405"/>
    </location>
</feature>
<evidence type="ECO:0000313" key="15">
    <source>
        <dbReference type="EMBL" id="AFZ21470.1"/>
    </source>
</evidence>
<dbReference type="GO" id="GO:0008033">
    <property type="term" value="P:tRNA processing"/>
    <property type="evidence" value="ECO:0007669"/>
    <property type="project" value="UniProtKB-KW"/>
</dbReference>
<keyword evidence="8" id="KW-0547">Nucleotide-binding</keyword>
<reference evidence="15 16" key="1">
    <citation type="submission" date="2012-06" db="EMBL/GenBank/DDBJ databases">
        <title>Finished chromosome of genome of Microcoleus sp. PCC 7113.</title>
        <authorList>
            <consortium name="US DOE Joint Genome Institute"/>
            <person name="Gugger M."/>
            <person name="Coursin T."/>
            <person name="Rippka R."/>
            <person name="Tandeau De Marsac N."/>
            <person name="Huntemann M."/>
            <person name="Wei C.-L."/>
            <person name="Han J."/>
            <person name="Detter J.C."/>
            <person name="Han C."/>
            <person name="Tapia R."/>
            <person name="Chen A."/>
            <person name="Kyrpides N."/>
            <person name="Mavromatis K."/>
            <person name="Markowitz V."/>
            <person name="Szeto E."/>
            <person name="Ivanova N."/>
            <person name="Pagani I."/>
            <person name="Pati A."/>
            <person name="Goodwin L."/>
            <person name="Nordberg H.P."/>
            <person name="Cantor M.N."/>
            <person name="Hua S.X."/>
            <person name="Woyke T."/>
            <person name="Kerfeld C.A."/>
        </authorList>
    </citation>
    <scope>NUCLEOTIDE SEQUENCE [LARGE SCALE GENOMIC DNA]</scope>
    <source>
        <strain evidence="15 16">PCC 7113</strain>
    </source>
</reference>
<dbReference type="PANTHER" id="PTHR47545:SF2">
    <property type="entry name" value="CC-ADDING TRNA NUCLEOTIDYLTRANSFERASE"/>
    <property type="match status" value="1"/>
</dbReference>
<dbReference type="Pfam" id="PF12627">
    <property type="entry name" value="PolyA_pol_RNAbd"/>
    <property type="match status" value="1"/>
</dbReference>
<dbReference type="OrthoDB" id="9805698at2"/>
<evidence type="ECO:0000256" key="7">
    <source>
        <dbReference type="ARBA" id="ARBA00022723"/>
    </source>
</evidence>
<gene>
    <name evidence="15" type="ORF">Mic7113_5857</name>
</gene>
<dbReference type="HOGENOM" id="CLU_015961_6_0_3"/>
<protein>
    <submittedName>
        <fullName evidence="15">tRNA nucleotidyltransferase/poly(A) polymerase</fullName>
    </submittedName>
</protein>
<evidence type="ECO:0000256" key="1">
    <source>
        <dbReference type="ARBA" id="ARBA00001946"/>
    </source>
</evidence>
<sequence>MASSVLSPETWPFSQEWLPSEACLVGGAVRDALLGRQGEYLDLDFVLPTDAVQTARQLAQHYNAGFVVLDPDRQIARVVFEQATVDLAQQEGDSLETDLRRRDFTINAIAYNPHTQQLIDPLQGYADLQQGMIRMVSPQNLQNDPLRLLRAYRQAAQLGFKIEPATQSIIRQLAPLLQKIAAERVQVELGYLLKSPQGTAWIKTAWEDKLLQGWFPDATAQGLAQVAAVDHAAMILEEIWPEIGVELRASVGGKSASLVSLSKLSYLLPSVPEAAEEQLLNLKYSRAEVRTGITLVKHLPQLLSHATSPMSIKEQYFFFQKVGAVFPALAVLGVASGIYVDQVTPLINRYFTPDDPVAHPTQLVTGKNLMRSLDLPAGRQIGQLLTAIGVARAEGRISTAAQALEFAAQMIDTP</sequence>
<dbReference type="RefSeq" id="WP_015185599.1">
    <property type="nucleotide sequence ID" value="NC_019738.1"/>
</dbReference>
<dbReference type="InterPro" id="IPR032828">
    <property type="entry name" value="PolyA_RNA-bd"/>
</dbReference>
<dbReference type="InterPro" id="IPR043519">
    <property type="entry name" value="NT_sf"/>
</dbReference>
<comment type="cofactor">
    <cofactor evidence="1">
        <name>Mg(2+)</name>
        <dbReference type="ChEBI" id="CHEBI:18420"/>
    </cofactor>
</comment>
<dbReference type="GO" id="GO:0000049">
    <property type="term" value="F:tRNA binding"/>
    <property type="evidence" value="ECO:0007669"/>
    <property type="project" value="UniProtKB-KW"/>
</dbReference>
<keyword evidence="5" id="KW-0819">tRNA processing</keyword>
<dbReference type="CDD" id="cd05398">
    <property type="entry name" value="NT_ClassII-CCAase"/>
    <property type="match status" value="1"/>
</dbReference>
<evidence type="ECO:0000256" key="4">
    <source>
        <dbReference type="ARBA" id="ARBA00022679"/>
    </source>
</evidence>
<dbReference type="SUPFAM" id="SSF81891">
    <property type="entry name" value="Poly A polymerase C-terminal region-like"/>
    <property type="match status" value="1"/>
</dbReference>
<dbReference type="KEGG" id="mic:Mic7113_5857"/>
<dbReference type="GO" id="GO:0016779">
    <property type="term" value="F:nucleotidyltransferase activity"/>
    <property type="evidence" value="ECO:0007669"/>
    <property type="project" value="UniProtKB-KW"/>
</dbReference>
<evidence type="ECO:0000259" key="13">
    <source>
        <dbReference type="Pfam" id="PF12627"/>
    </source>
</evidence>
<keyword evidence="10 11" id="KW-0694">RNA-binding</keyword>
<feature type="domain" description="tRNA nucleotidyltransferase/poly(A) polymerase RNA and SrmB- binding" evidence="13">
    <location>
        <begin position="159"/>
        <end position="219"/>
    </location>
</feature>
<name>K9WM30_9CYAN</name>
<dbReference type="AlphaFoldDB" id="K9WM30"/>
<dbReference type="eggNOG" id="COG0617">
    <property type="taxonomic scope" value="Bacteria"/>
</dbReference>
<dbReference type="GO" id="GO:0000166">
    <property type="term" value="F:nucleotide binding"/>
    <property type="evidence" value="ECO:0007669"/>
    <property type="project" value="UniProtKB-KW"/>
</dbReference>
<feature type="domain" description="Poly A polymerase head" evidence="12">
    <location>
        <begin position="24"/>
        <end position="134"/>
    </location>
</feature>
<dbReference type="InterPro" id="IPR002646">
    <property type="entry name" value="PolA_pol_head_dom"/>
</dbReference>
<dbReference type="Gene3D" id="1.10.3090.10">
    <property type="entry name" value="cca-adding enzyme, domain 2"/>
    <property type="match status" value="1"/>
</dbReference>
<dbReference type="PATRIC" id="fig|1173027.3.peg.6489"/>
<keyword evidence="4 11" id="KW-0808">Transferase</keyword>
<comment type="similarity">
    <text evidence="2 11">Belongs to the tRNA nucleotidyltransferase/poly(A) polymerase family.</text>
</comment>
<evidence type="ECO:0000259" key="12">
    <source>
        <dbReference type="Pfam" id="PF01743"/>
    </source>
</evidence>
<keyword evidence="7" id="KW-0479">Metal-binding</keyword>
<organism evidence="15 16">
    <name type="scientific">Allocoleopsis franciscana PCC 7113</name>
    <dbReference type="NCBI Taxonomy" id="1173027"/>
    <lineage>
        <taxon>Bacteria</taxon>
        <taxon>Bacillati</taxon>
        <taxon>Cyanobacteriota</taxon>
        <taxon>Cyanophyceae</taxon>
        <taxon>Coleofasciculales</taxon>
        <taxon>Coleofasciculaceae</taxon>
        <taxon>Allocoleopsis</taxon>
        <taxon>Allocoleopsis franciscana</taxon>
    </lineage>
</organism>
<dbReference type="PANTHER" id="PTHR47545">
    <property type="entry name" value="MULTIFUNCTIONAL CCA PROTEIN"/>
    <property type="match status" value="1"/>
</dbReference>
<dbReference type="EMBL" id="CP003630">
    <property type="protein sequence ID" value="AFZ21470.1"/>
    <property type="molecule type" value="Genomic_DNA"/>
</dbReference>
<dbReference type="Proteomes" id="UP000010471">
    <property type="component" value="Chromosome"/>
</dbReference>
<evidence type="ECO:0000313" key="16">
    <source>
        <dbReference type="Proteomes" id="UP000010471"/>
    </source>
</evidence>
<dbReference type="SUPFAM" id="SSF81301">
    <property type="entry name" value="Nucleotidyltransferase"/>
    <property type="match status" value="1"/>
</dbReference>
<keyword evidence="3" id="KW-0820">tRNA-binding</keyword>
<evidence type="ECO:0000256" key="2">
    <source>
        <dbReference type="ARBA" id="ARBA00007265"/>
    </source>
</evidence>
<evidence type="ECO:0000256" key="10">
    <source>
        <dbReference type="ARBA" id="ARBA00022884"/>
    </source>
</evidence>
<dbReference type="InterPro" id="IPR032810">
    <property type="entry name" value="CCA-adding_enz_C"/>
</dbReference>
<dbReference type="InterPro" id="IPR050124">
    <property type="entry name" value="tRNA_CCA-adding_enzyme"/>
</dbReference>
<evidence type="ECO:0000256" key="11">
    <source>
        <dbReference type="RuleBase" id="RU003953"/>
    </source>
</evidence>
<keyword evidence="6" id="KW-0548">Nucleotidyltransferase</keyword>
<keyword evidence="16" id="KW-1185">Reference proteome</keyword>
<evidence type="ECO:0000256" key="8">
    <source>
        <dbReference type="ARBA" id="ARBA00022741"/>
    </source>
</evidence>
<evidence type="ECO:0000256" key="6">
    <source>
        <dbReference type="ARBA" id="ARBA00022695"/>
    </source>
</evidence>
<dbReference type="STRING" id="1173027.Mic7113_5857"/>
<dbReference type="GO" id="GO:0046872">
    <property type="term" value="F:metal ion binding"/>
    <property type="evidence" value="ECO:0007669"/>
    <property type="project" value="UniProtKB-KW"/>
</dbReference>
<dbReference type="Gene3D" id="3.30.460.10">
    <property type="entry name" value="Beta Polymerase, domain 2"/>
    <property type="match status" value="1"/>
</dbReference>
<accession>K9WM30</accession>
<dbReference type="Pfam" id="PF13735">
    <property type="entry name" value="tRNA_NucTran2_2"/>
    <property type="match status" value="1"/>
</dbReference>
<evidence type="ECO:0000256" key="3">
    <source>
        <dbReference type="ARBA" id="ARBA00022555"/>
    </source>
</evidence>
<proteinExistence type="inferred from homology"/>